<evidence type="ECO:0000256" key="8">
    <source>
        <dbReference type="ARBA" id="ARBA00023012"/>
    </source>
</evidence>
<evidence type="ECO:0000259" key="12">
    <source>
        <dbReference type="PROSITE" id="PS50113"/>
    </source>
</evidence>
<dbReference type="InterPro" id="IPR003594">
    <property type="entry name" value="HATPase_dom"/>
</dbReference>
<dbReference type="OrthoDB" id="9784397at2"/>
<feature type="domain" description="PAS" evidence="11">
    <location>
        <begin position="329"/>
        <end position="383"/>
    </location>
</feature>
<gene>
    <name evidence="13" type="ORF">SAMN05446037_101482</name>
</gene>
<keyword evidence="14" id="KW-1185">Reference proteome</keyword>
<accession>A0A239FXG8</accession>
<dbReference type="Pfam" id="PF00497">
    <property type="entry name" value="SBP_bac_3"/>
    <property type="match status" value="1"/>
</dbReference>
<comment type="catalytic activity">
    <reaction evidence="1">
        <text>ATP + protein L-histidine = ADP + protein N-phospho-L-histidine.</text>
        <dbReference type="EC" id="2.7.13.3"/>
    </reaction>
</comment>
<dbReference type="InterPro" id="IPR000014">
    <property type="entry name" value="PAS"/>
</dbReference>
<dbReference type="Gene3D" id="1.10.287.130">
    <property type="match status" value="1"/>
</dbReference>
<dbReference type="Gene3D" id="3.40.190.10">
    <property type="entry name" value="Periplasmic binding protein-like II"/>
    <property type="match status" value="2"/>
</dbReference>
<dbReference type="InterPro" id="IPR004358">
    <property type="entry name" value="Sig_transdc_His_kin-like_C"/>
</dbReference>
<evidence type="ECO:0000256" key="4">
    <source>
        <dbReference type="ARBA" id="ARBA00022679"/>
    </source>
</evidence>
<dbReference type="SMART" id="SM00388">
    <property type="entry name" value="HisKA"/>
    <property type="match status" value="1"/>
</dbReference>
<dbReference type="CDD" id="cd00130">
    <property type="entry name" value="PAS"/>
    <property type="match status" value="1"/>
</dbReference>
<dbReference type="InterPro" id="IPR000700">
    <property type="entry name" value="PAS-assoc_C"/>
</dbReference>
<protein>
    <recommendedName>
        <fullName evidence="2">histidine kinase</fullName>
        <ecNumber evidence="2">2.7.13.3</ecNumber>
    </recommendedName>
</protein>
<dbReference type="CDD" id="cd00082">
    <property type="entry name" value="HisKA"/>
    <property type="match status" value="1"/>
</dbReference>
<dbReference type="PRINTS" id="PR00344">
    <property type="entry name" value="BCTRLSENSOR"/>
</dbReference>
<dbReference type="PANTHER" id="PTHR43065">
    <property type="entry name" value="SENSOR HISTIDINE KINASE"/>
    <property type="match status" value="1"/>
</dbReference>
<feature type="transmembrane region" description="Helical" evidence="9">
    <location>
        <begin position="6"/>
        <end position="25"/>
    </location>
</feature>
<evidence type="ECO:0000256" key="3">
    <source>
        <dbReference type="ARBA" id="ARBA00022553"/>
    </source>
</evidence>
<keyword evidence="6 13" id="KW-0418">Kinase</keyword>
<sequence>MGRKGIVYTFTMLLLLTFLFTNRWMEITYSKNIFEYFRKSQALTAEEKQWLKEKGSLIFTADYSTPPLYYIDKEDQQYKGLVIDYINALSKELQTEITLIPKSHQESLSLLSRGMAADISIIYPTIARGSDYFFSYPIYHLQGVIVVSKDENIIGHYKDLENRRIALSSYDYALEFLQKKLSSVDYIFTADTEGALKLLETGEVDAVVGDDPVISYYIKNLNIGEKVKTLNNPIYEKEWALAVPKSNEILIPILNKAIHNLEIEKITSSLHRTWFGIATPVFKENISDRISLIILVFTMAISLVFYFFYVTNKLLRVEIEKKMDELYMSKNDLQTTFDGLMDFMIVTNQKGNILNVNKSLCRLLDIHKSEIVGKHFEDISDLVLLSSNQSLINTTFDEGKSLRKEFQQNGNIYEISTFPLEDQKKRIPKILIIIKDITKARLSEQQLLQENKMATIGQLAAAVTHEIRNPLGLIRNYCYLLKNSKPLEEHKIKKAVTVIESSIEKSNHIINSLLDFSRMANNKWEKVDLKDFIHSIIALQQNKIKQQQIEVTIECKENNVYFVNVSSLEIILMNLIANAIDAMMDGGRLILQCGQQNNVLTIKCIDTGIGIEKEHLKKLFSPFFTTKPRGKGTGLGLYITYNEVQKLEGKIYVHSEIKKGTTFDILLPLKEVI</sequence>
<organism evidence="13 14">
    <name type="scientific">Anaerovirgula multivorans</name>
    <dbReference type="NCBI Taxonomy" id="312168"/>
    <lineage>
        <taxon>Bacteria</taxon>
        <taxon>Bacillati</taxon>
        <taxon>Bacillota</taxon>
        <taxon>Clostridia</taxon>
        <taxon>Peptostreptococcales</taxon>
        <taxon>Natronincolaceae</taxon>
        <taxon>Anaerovirgula</taxon>
    </lineage>
</organism>
<keyword evidence="4" id="KW-0808">Transferase</keyword>
<keyword evidence="3" id="KW-0597">Phosphoprotein</keyword>
<dbReference type="InterPro" id="IPR036890">
    <property type="entry name" value="HATPase_C_sf"/>
</dbReference>
<dbReference type="InterPro" id="IPR036097">
    <property type="entry name" value="HisK_dim/P_sf"/>
</dbReference>
<dbReference type="InterPro" id="IPR005467">
    <property type="entry name" value="His_kinase_dom"/>
</dbReference>
<keyword evidence="9" id="KW-1133">Transmembrane helix</keyword>
<dbReference type="Gene3D" id="3.30.565.10">
    <property type="entry name" value="Histidine kinase-like ATPase, C-terminal domain"/>
    <property type="match status" value="1"/>
</dbReference>
<evidence type="ECO:0000256" key="6">
    <source>
        <dbReference type="ARBA" id="ARBA00022777"/>
    </source>
</evidence>
<dbReference type="SUPFAM" id="SSF53850">
    <property type="entry name" value="Periplasmic binding protein-like II"/>
    <property type="match status" value="1"/>
</dbReference>
<feature type="domain" description="PAC" evidence="12">
    <location>
        <begin position="395"/>
        <end position="449"/>
    </location>
</feature>
<dbReference type="SUPFAM" id="SSF47384">
    <property type="entry name" value="Homodimeric domain of signal transducing histidine kinase"/>
    <property type="match status" value="1"/>
</dbReference>
<dbReference type="SMART" id="SM00091">
    <property type="entry name" value="PAS"/>
    <property type="match status" value="1"/>
</dbReference>
<dbReference type="PROSITE" id="PS50112">
    <property type="entry name" value="PAS"/>
    <property type="match status" value="1"/>
</dbReference>
<dbReference type="GO" id="GO:0000155">
    <property type="term" value="F:phosphorelay sensor kinase activity"/>
    <property type="evidence" value="ECO:0007669"/>
    <property type="project" value="InterPro"/>
</dbReference>
<dbReference type="PROSITE" id="PS50109">
    <property type="entry name" value="HIS_KIN"/>
    <property type="match status" value="1"/>
</dbReference>
<dbReference type="Pfam" id="PF13426">
    <property type="entry name" value="PAS_9"/>
    <property type="match status" value="1"/>
</dbReference>
<keyword evidence="8" id="KW-0902">Two-component regulatory system</keyword>
<feature type="transmembrane region" description="Helical" evidence="9">
    <location>
        <begin position="290"/>
        <end position="309"/>
    </location>
</feature>
<dbReference type="InterPro" id="IPR001638">
    <property type="entry name" value="Solute-binding_3/MltF_N"/>
</dbReference>
<keyword evidence="5" id="KW-0547">Nucleotide-binding</keyword>
<name>A0A239FXG8_9FIRM</name>
<dbReference type="AlphaFoldDB" id="A0A239FXG8"/>
<dbReference type="Pfam" id="PF00512">
    <property type="entry name" value="HisKA"/>
    <property type="match status" value="1"/>
</dbReference>
<reference evidence="13 14" key="1">
    <citation type="submission" date="2017-06" db="EMBL/GenBank/DDBJ databases">
        <authorList>
            <person name="Kim H.J."/>
            <person name="Triplett B.A."/>
        </authorList>
    </citation>
    <scope>NUCLEOTIDE SEQUENCE [LARGE SCALE GENOMIC DNA]</scope>
    <source>
        <strain evidence="13 14">SCA</strain>
    </source>
</reference>
<dbReference type="GO" id="GO:0005524">
    <property type="term" value="F:ATP binding"/>
    <property type="evidence" value="ECO:0007669"/>
    <property type="project" value="UniProtKB-KW"/>
</dbReference>
<evidence type="ECO:0000259" key="11">
    <source>
        <dbReference type="PROSITE" id="PS50112"/>
    </source>
</evidence>
<keyword evidence="9" id="KW-0812">Transmembrane</keyword>
<evidence type="ECO:0000256" key="5">
    <source>
        <dbReference type="ARBA" id="ARBA00022741"/>
    </source>
</evidence>
<keyword evidence="9" id="KW-0472">Membrane</keyword>
<dbReference type="NCBIfam" id="TIGR00229">
    <property type="entry name" value="sensory_box"/>
    <property type="match status" value="1"/>
</dbReference>
<keyword evidence="7" id="KW-0067">ATP-binding</keyword>
<dbReference type="EC" id="2.7.13.3" evidence="2"/>
<dbReference type="Gene3D" id="3.30.450.20">
    <property type="entry name" value="PAS domain"/>
    <property type="match status" value="1"/>
</dbReference>
<evidence type="ECO:0000313" key="13">
    <source>
        <dbReference type="EMBL" id="SNS61460.1"/>
    </source>
</evidence>
<dbReference type="Proteomes" id="UP000198304">
    <property type="component" value="Unassembled WGS sequence"/>
</dbReference>
<dbReference type="SUPFAM" id="SSF55785">
    <property type="entry name" value="PYP-like sensor domain (PAS domain)"/>
    <property type="match status" value="1"/>
</dbReference>
<dbReference type="InterPro" id="IPR003661">
    <property type="entry name" value="HisK_dim/P_dom"/>
</dbReference>
<feature type="domain" description="Histidine kinase" evidence="10">
    <location>
        <begin position="462"/>
        <end position="671"/>
    </location>
</feature>
<evidence type="ECO:0000256" key="9">
    <source>
        <dbReference type="SAM" id="Phobius"/>
    </source>
</evidence>
<dbReference type="RefSeq" id="WP_089283629.1">
    <property type="nucleotide sequence ID" value="NZ_FZOJ01000014.1"/>
</dbReference>
<evidence type="ECO:0000256" key="1">
    <source>
        <dbReference type="ARBA" id="ARBA00000085"/>
    </source>
</evidence>
<dbReference type="SUPFAM" id="SSF55874">
    <property type="entry name" value="ATPase domain of HSP90 chaperone/DNA topoisomerase II/histidine kinase"/>
    <property type="match status" value="1"/>
</dbReference>
<dbReference type="PROSITE" id="PS50113">
    <property type="entry name" value="PAC"/>
    <property type="match status" value="1"/>
</dbReference>
<dbReference type="EMBL" id="FZOJ01000014">
    <property type="protein sequence ID" value="SNS61460.1"/>
    <property type="molecule type" value="Genomic_DNA"/>
</dbReference>
<evidence type="ECO:0000259" key="10">
    <source>
        <dbReference type="PROSITE" id="PS50109"/>
    </source>
</evidence>
<dbReference type="Pfam" id="PF02518">
    <property type="entry name" value="HATPase_c"/>
    <property type="match status" value="1"/>
</dbReference>
<evidence type="ECO:0000256" key="2">
    <source>
        <dbReference type="ARBA" id="ARBA00012438"/>
    </source>
</evidence>
<dbReference type="SMART" id="SM00062">
    <property type="entry name" value="PBPb"/>
    <property type="match status" value="1"/>
</dbReference>
<evidence type="ECO:0000313" key="14">
    <source>
        <dbReference type="Proteomes" id="UP000198304"/>
    </source>
</evidence>
<dbReference type="InterPro" id="IPR035965">
    <property type="entry name" value="PAS-like_dom_sf"/>
</dbReference>
<dbReference type="PANTHER" id="PTHR43065:SF10">
    <property type="entry name" value="PEROXIDE STRESS-ACTIVATED HISTIDINE KINASE MAK3"/>
    <property type="match status" value="1"/>
</dbReference>
<proteinExistence type="predicted"/>
<dbReference type="SMART" id="SM00387">
    <property type="entry name" value="HATPase_c"/>
    <property type="match status" value="1"/>
</dbReference>
<evidence type="ECO:0000256" key="7">
    <source>
        <dbReference type="ARBA" id="ARBA00022840"/>
    </source>
</evidence>
<dbReference type="CDD" id="cd01007">
    <property type="entry name" value="PBP2_BvgS_HisK_like"/>
    <property type="match status" value="1"/>
</dbReference>